<dbReference type="AlphaFoldDB" id="A0A182VRD0"/>
<evidence type="ECO:0000313" key="1">
    <source>
        <dbReference type="EnsemblMetazoa" id="AMIN000616-PA"/>
    </source>
</evidence>
<organism evidence="1 2">
    <name type="scientific">Anopheles minimus</name>
    <dbReference type="NCBI Taxonomy" id="112268"/>
    <lineage>
        <taxon>Eukaryota</taxon>
        <taxon>Metazoa</taxon>
        <taxon>Ecdysozoa</taxon>
        <taxon>Arthropoda</taxon>
        <taxon>Hexapoda</taxon>
        <taxon>Insecta</taxon>
        <taxon>Pterygota</taxon>
        <taxon>Neoptera</taxon>
        <taxon>Endopterygota</taxon>
        <taxon>Diptera</taxon>
        <taxon>Nematocera</taxon>
        <taxon>Culicoidea</taxon>
        <taxon>Culicidae</taxon>
        <taxon>Anophelinae</taxon>
        <taxon>Anopheles</taxon>
    </lineage>
</organism>
<dbReference type="EnsemblMetazoa" id="AMIN000616-RA">
    <property type="protein sequence ID" value="AMIN000616-PA"/>
    <property type="gene ID" value="AMIN000616"/>
</dbReference>
<proteinExistence type="predicted"/>
<accession>A0A182VRD0</accession>
<name>A0A182VRD0_9DIPT</name>
<protein>
    <submittedName>
        <fullName evidence="1">Uncharacterized protein</fullName>
    </submittedName>
</protein>
<dbReference type="Proteomes" id="UP000075920">
    <property type="component" value="Unassembled WGS sequence"/>
</dbReference>
<sequence>MDLTVHCDSASVAPPDVKEEGPDLSFNHLGVELCPGGTVPDVLDCDDETDQIFLSFSSIPSKGIIMAKHEQCATCCGLMDDIQHPWQIICKYSGIRIVLLVYNSNVRP</sequence>
<reference evidence="2" key="1">
    <citation type="submission" date="2013-03" db="EMBL/GenBank/DDBJ databases">
        <title>The Genome Sequence of Anopheles minimus MINIMUS1.</title>
        <authorList>
            <consortium name="The Broad Institute Genomics Platform"/>
            <person name="Neafsey D.E."/>
            <person name="Walton C."/>
            <person name="Walker B."/>
            <person name="Young S.K."/>
            <person name="Zeng Q."/>
            <person name="Gargeya S."/>
            <person name="Fitzgerald M."/>
            <person name="Haas B."/>
            <person name="Abouelleil A."/>
            <person name="Allen A.W."/>
            <person name="Alvarado L."/>
            <person name="Arachchi H.M."/>
            <person name="Berlin A.M."/>
            <person name="Chapman S.B."/>
            <person name="Gainer-Dewar J."/>
            <person name="Goldberg J."/>
            <person name="Griggs A."/>
            <person name="Gujja S."/>
            <person name="Hansen M."/>
            <person name="Howarth C."/>
            <person name="Imamovic A."/>
            <person name="Ireland A."/>
            <person name="Larimer J."/>
            <person name="McCowan C."/>
            <person name="Murphy C."/>
            <person name="Pearson M."/>
            <person name="Poon T.W."/>
            <person name="Priest M."/>
            <person name="Roberts A."/>
            <person name="Saif S."/>
            <person name="Shea T."/>
            <person name="Sisk P."/>
            <person name="Sykes S."/>
            <person name="Wortman J."/>
            <person name="Nusbaum C."/>
            <person name="Birren B."/>
        </authorList>
    </citation>
    <scope>NUCLEOTIDE SEQUENCE [LARGE SCALE GENOMIC DNA]</scope>
    <source>
        <strain evidence="2">MINIMUS1</strain>
    </source>
</reference>
<dbReference type="VEuPathDB" id="VectorBase:AMIN000616"/>
<evidence type="ECO:0000313" key="2">
    <source>
        <dbReference type="Proteomes" id="UP000075920"/>
    </source>
</evidence>
<reference evidence="1" key="2">
    <citation type="submission" date="2020-05" db="UniProtKB">
        <authorList>
            <consortium name="EnsemblMetazoa"/>
        </authorList>
    </citation>
    <scope>IDENTIFICATION</scope>
    <source>
        <strain evidence="1">MINIMUS1</strain>
    </source>
</reference>
<keyword evidence="2" id="KW-1185">Reference proteome</keyword>